<name>A0A9Q0KID7_9MAGN</name>
<evidence type="ECO:0000256" key="3">
    <source>
        <dbReference type="RuleBase" id="RU361158"/>
    </source>
</evidence>
<feature type="compositionally biased region" description="Pro residues" evidence="4">
    <location>
        <begin position="432"/>
        <end position="442"/>
    </location>
</feature>
<dbReference type="SUPFAM" id="SSF46689">
    <property type="entry name" value="Homeodomain-like"/>
    <property type="match status" value="1"/>
</dbReference>
<dbReference type="InterPro" id="IPR016089">
    <property type="entry name" value="Chalcone_isomerase_bundle_sf"/>
</dbReference>
<feature type="compositionally biased region" description="Low complexity" evidence="4">
    <location>
        <begin position="583"/>
        <end position="605"/>
    </location>
</feature>
<dbReference type="PANTHER" id="PTHR37888:SF11">
    <property type="entry name" value="DNA-BINDING BROMODOMAIN-CONTAINING PROTEIN"/>
    <property type="match status" value="1"/>
</dbReference>
<dbReference type="Gene3D" id="1.10.10.60">
    <property type="entry name" value="Homeodomain-like"/>
    <property type="match status" value="1"/>
</dbReference>
<accession>A0A9Q0KID7</accession>
<dbReference type="SUPFAM" id="SSF54626">
    <property type="entry name" value="Chalcone isomerase"/>
    <property type="match status" value="1"/>
</dbReference>
<sequence length="836" mass="92609">MAKLNDTVKEAWGTWEELLLACAVNRHGTNSWSSVVIEIQNRTTSLHLLTPQNCKQKYHDLKRRFISKEDESEPSGDKKDEIPWLEELRKLRVAELRREVERYDVSIVSLQSKVKRLKEERDQSIREKENVEQKPDLEDRVKEEKEAKPEKSLPENVAEAPVRGEESDRENQSFNESNSTDPTVKNHENSIVEAEKKQKPVEPATERPDPVPGESRPVGEGSYHGSSDTIAKESAVLPAGKSQGDNKVKEAADSPELWESVAESKGGGEEEHKENSDVQSSASLSKKNRRKKTISGSSSGEERENDEVSPAIKKISVKSQPLIVVLEIIRSHKYGSVFERRLESQETANYKNLIRQHVDLEAVRTRLEEGRYSSCSRKFFRDLLLLFNNAIVFFPKNSPESVAAVALRQLVSKELANRNLKLVQPKEETAAPTPPVPPPLKPEPLDSELAKPKSSGPIIACRKRSSISTKPSSAVIEKKGEQREQVPERKQPDSSDNGIEERNLTKKRTRERSRSSRTGSKNHTNKNPNSGSSQNSAPGTISGSAGKAPNPQEEPKTEKKSNNTAAVAKKRSAANFLNRMKRNSSSSSNGTLLESLKSSVNSSNNGKGGGGEVGAEQKRGGGKNDGRKDHGGRQSSGGKQAAEQSSPAKRSVGRPPKRATAPPPLPPPVPSKRTRETVDREAVTSRQSRKRARRESNLVTSGFRPSNRRRSLLVYPMREEDELLYTDLGELPECSLVFRKSERGFEIQGQFKKFTAIGIYLGHNALPSLAAKWKGKTPDEVNSSLEFFTNIIRGPSTTSGGALVGTFLSGSVWSNRSQLTHMEYGVSFHRAGRLSL</sequence>
<dbReference type="Gene3D" id="1.10.890.20">
    <property type="match status" value="1"/>
</dbReference>
<dbReference type="AlphaFoldDB" id="A0A9Q0KID7"/>
<keyword evidence="8" id="KW-1185">Reference proteome</keyword>
<feature type="compositionally biased region" description="Basic and acidic residues" evidence="4">
    <location>
        <begin position="673"/>
        <end position="683"/>
    </location>
</feature>
<dbReference type="SMART" id="SM00717">
    <property type="entry name" value="SANT"/>
    <property type="match status" value="1"/>
</dbReference>
<feature type="compositionally biased region" description="Basic and acidic residues" evidence="4">
    <location>
        <begin position="615"/>
        <end position="632"/>
    </location>
</feature>
<dbReference type="InterPro" id="IPR016087">
    <property type="entry name" value="Chalcone_isomerase"/>
</dbReference>
<dbReference type="InterPro" id="IPR009057">
    <property type="entry name" value="Homeodomain-like_sf"/>
</dbReference>
<feature type="domain" description="Bromo" evidence="5">
    <location>
        <begin position="330"/>
        <end position="401"/>
    </location>
</feature>
<dbReference type="OrthoDB" id="1742084at2759"/>
<dbReference type="InterPro" id="IPR036298">
    <property type="entry name" value="Chalcone_isomerase_sf"/>
</dbReference>
<dbReference type="EMBL" id="JAMYWD010000005">
    <property type="protein sequence ID" value="KAJ4971059.1"/>
    <property type="molecule type" value="Genomic_DNA"/>
</dbReference>
<dbReference type="Proteomes" id="UP001141806">
    <property type="component" value="Unassembled WGS sequence"/>
</dbReference>
<dbReference type="PROSITE" id="PS50014">
    <property type="entry name" value="BROMODOMAIN_2"/>
    <property type="match status" value="1"/>
</dbReference>
<gene>
    <name evidence="7" type="ORF">NE237_004158</name>
</gene>
<dbReference type="SMART" id="SM00297">
    <property type="entry name" value="BROMO"/>
    <property type="match status" value="1"/>
</dbReference>
<feature type="compositionally biased region" description="Basic and acidic residues" evidence="4">
    <location>
        <begin position="476"/>
        <end position="504"/>
    </location>
</feature>
<feature type="compositionally biased region" description="Basic and acidic residues" evidence="4">
    <location>
        <begin position="184"/>
        <end position="209"/>
    </location>
</feature>
<feature type="compositionally biased region" description="Basic and acidic residues" evidence="4">
    <location>
        <begin position="117"/>
        <end position="153"/>
    </location>
</feature>
<feature type="compositionally biased region" description="Polar residues" evidence="4">
    <location>
        <begin position="525"/>
        <end position="543"/>
    </location>
</feature>
<evidence type="ECO:0000313" key="7">
    <source>
        <dbReference type="EMBL" id="KAJ4971059.1"/>
    </source>
</evidence>
<evidence type="ECO:0000256" key="4">
    <source>
        <dbReference type="SAM" id="MobiDB-lite"/>
    </source>
</evidence>
<evidence type="ECO:0000259" key="6">
    <source>
        <dbReference type="PROSITE" id="PS51294"/>
    </source>
</evidence>
<evidence type="ECO:0000256" key="1">
    <source>
        <dbReference type="ARBA" id="ARBA00023117"/>
    </source>
</evidence>
<feature type="compositionally biased region" description="Polar residues" evidence="4">
    <location>
        <begin position="172"/>
        <end position="183"/>
    </location>
</feature>
<feature type="region of interest" description="Disordered" evidence="4">
    <location>
        <begin position="422"/>
        <end position="703"/>
    </location>
</feature>
<feature type="compositionally biased region" description="Basic and acidic residues" evidence="4">
    <location>
        <begin position="162"/>
        <end position="171"/>
    </location>
</feature>
<feature type="domain" description="HTH myb-type" evidence="6">
    <location>
        <begin position="4"/>
        <end position="66"/>
    </location>
</feature>
<evidence type="ECO:0000313" key="8">
    <source>
        <dbReference type="Proteomes" id="UP001141806"/>
    </source>
</evidence>
<comment type="caution">
    <text evidence="7">The sequence shown here is derived from an EMBL/GenBank/DDBJ whole genome shotgun (WGS) entry which is preliminary data.</text>
</comment>
<dbReference type="PROSITE" id="PS51294">
    <property type="entry name" value="HTH_MYB"/>
    <property type="match status" value="1"/>
</dbReference>
<dbReference type="PANTHER" id="PTHR37888">
    <property type="entry name" value="DNA-BINDING BROMODOMAIN-CONTAINING PROTEIN"/>
    <property type="match status" value="1"/>
</dbReference>
<dbReference type="Pfam" id="PF02431">
    <property type="entry name" value="Chalcone"/>
    <property type="match status" value="1"/>
</dbReference>
<dbReference type="InterPro" id="IPR017930">
    <property type="entry name" value="Myb_dom"/>
</dbReference>
<dbReference type="Pfam" id="PF00439">
    <property type="entry name" value="Bromodomain"/>
    <property type="match status" value="1"/>
</dbReference>
<evidence type="ECO:0000256" key="2">
    <source>
        <dbReference type="PROSITE-ProRule" id="PRU00035"/>
    </source>
</evidence>
<dbReference type="Pfam" id="PF00249">
    <property type="entry name" value="Myb_DNA-binding"/>
    <property type="match status" value="1"/>
</dbReference>
<evidence type="ECO:0000259" key="5">
    <source>
        <dbReference type="PROSITE" id="PS50014"/>
    </source>
</evidence>
<feature type="compositionally biased region" description="Pro residues" evidence="4">
    <location>
        <begin position="661"/>
        <end position="670"/>
    </location>
</feature>
<feature type="compositionally biased region" description="Polar residues" evidence="4">
    <location>
        <begin position="636"/>
        <end position="648"/>
    </location>
</feature>
<feature type="region of interest" description="Disordered" evidence="4">
    <location>
        <begin position="116"/>
        <end position="308"/>
    </location>
</feature>
<dbReference type="CDD" id="cd04369">
    <property type="entry name" value="Bromodomain"/>
    <property type="match status" value="1"/>
</dbReference>
<organism evidence="7 8">
    <name type="scientific">Protea cynaroides</name>
    <dbReference type="NCBI Taxonomy" id="273540"/>
    <lineage>
        <taxon>Eukaryota</taxon>
        <taxon>Viridiplantae</taxon>
        <taxon>Streptophyta</taxon>
        <taxon>Embryophyta</taxon>
        <taxon>Tracheophyta</taxon>
        <taxon>Spermatophyta</taxon>
        <taxon>Magnoliopsida</taxon>
        <taxon>Proteales</taxon>
        <taxon>Proteaceae</taxon>
        <taxon>Protea</taxon>
    </lineage>
</organism>
<dbReference type="InterPro" id="IPR036427">
    <property type="entry name" value="Bromodomain-like_sf"/>
</dbReference>
<dbReference type="SUPFAM" id="SSF47370">
    <property type="entry name" value="Bromodomain"/>
    <property type="match status" value="1"/>
</dbReference>
<protein>
    <recommendedName>
        <fullName evidence="3">Chalcone-flavonone isomerase family protein</fullName>
    </recommendedName>
</protein>
<dbReference type="InterPro" id="IPR001005">
    <property type="entry name" value="SANT/Myb"/>
</dbReference>
<comment type="similarity">
    <text evidence="3">Belongs to the chalcone isomerase family.</text>
</comment>
<dbReference type="GO" id="GO:0016872">
    <property type="term" value="F:intramolecular lyase activity"/>
    <property type="evidence" value="ECO:0007669"/>
    <property type="project" value="InterPro"/>
</dbReference>
<keyword evidence="1 2" id="KW-0103">Bromodomain</keyword>
<dbReference type="Gene3D" id="1.20.920.10">
    <property type="entry name" value="Bromodomain-like"/>
    <property type="match status" value="1"/>
</dbReference>
<feature type="compositionally biased region" description="Basic and acidic residues" evidence="4">
    <location>
        <begin position="266"/>
        <end position="276"/>
    </location>
</feature>
<dbReference type="InterPro" id="IPR001487">
    <property type="entry name" value="Bromodomain"/>
</dbReference>
<dbReference type="CDD" id="cd00167">
    <property type="entry name" value="SANT"/>
    <property type="match status" value="1"/>
</dbReference>
<reference evidence="7" key="1">
    <citation type="journal article" date="2023" name="Plant J.">
        <title>The genome of the king protea, Protea cynaroides.</title>
        <authorList>
            <person name="Chang J."/>
            <person name="Duong T.A."/>
            <person name="Schoeman C."/>
            <person name="Ma X."/>
            <person name="Roodt D."/>
            <person name="Barker N."/>
            <person name="Li Z."/>
            <person name="Van de Peer Y."/>
            <person name="Mizrachi E."/>
        </authorList>
    </citation>
    <scope>NUCLEOTIDE SEQUENCE</scope>
    <source>
        <tissue evidence="7">Young leaves</tissue>
    </source>
</reference>
<proteinExistence type="inferred from homology"/>